<feature type="transmembrane region" description="Helical" evidence="8">
    <location>
        <begin position="435"/>
        <end position="457"/>
    </location>
</feature>
<evidence type="ECO:0000256" key="4">
    <source>
        <dbReference type="ARBA" id="ARBA00022475"/>
    </source>
</evidence>
<keyword evidence="5 8" id="KW-0812">Transmembrane</keyword>
<dbReference type="CDD" id="cd01116">
    <property type="entry name" value="P_permease"/>
    <property type="match status" value="1"/>
</dbReference>
<evidence type="ECO:0000256" key="6">
    <source>
        <dbReference type="ARBA" id="ARBA00022989"/>
    </source>
</evidence>
<comment type="similarity">
    <text evidence="2">Belongs to the CitM (TC 2.A.11) transporter family.</text>
</comment>
<dbReference type="AlphaFoldDB" id="A0A9D6V6A3"/>
<feature type="transmembrane region" description="Helical" evidence="8">
    <location>
        <begin position="378"/>
        <end position="399"/>
    </location>
</feature>
<dbReference type="EMBL" id="JACRDE010000598">
    <property type="protein sequence ID" value="MBI5252362.1"/>
    <property type="molecule type" value="Genomic_DNA"/>
</dbReference>
<feature type="transmembrane region" description="Helical" evidence="8">
    <location>
        <begin position="560"/>
        <end position="577"/>
    </location>
</feature>
<comment type="subcellular location">
    <subcellularLocation>
        <location evidence="1">Cell membrane</location>
        <topology evidence="1">Multi-pass membrane protein</topology>
    </subcellularLocation>
</comment>
<evidence type="ECO:0000256" key="1">
    <source>
        <dbReference type="ARBA" id="ARBA00004651"/>
    </source>
</evidence>
<keyword evidence="3" id="KW-0813">Transport</keyword>
<proteinExistence type="inferred from homology"/>
<feature type="transmembrane region" description="Helical" evidence="8">
    <location>
        <begin position="514"/>
        <end position="540"/>
    </location>
</feature>
<protein>
    <submittedName>
        <fullName evidence="10">Anion permease</fullName>
    </submittedName>
</protein>
<dbReference type="InterPro" id="IPR000802">
    <property type="entry name" value="Arsenical_pump_ArsB"/>
</dbReference>
<dbReference type="PRINTS" id="PR00758">
    <property type="entry name" value="ARSENICPUMP"/>
</dbReference>
<evidence type="ECO:0000256" key="2">
    <source>
        <dbReference type="ARBA" id="ARBA00009843"/>
    </source>
</evidence>
<feature type="transmembrane region" description="Helical" evidence="8">
    <location>
        <begin position="405"/>
        <end position="423"/>
    </location>
</feature>
<dbReference type="PANTHER" id="PTHR43568:SF1">
    <property type="entry name" value="P PROTEIN"/>
    <property type="match status" value="1"/>
</dbReference>
<evidence type="ECO:0000313" key="11">
    <source>
        <dbReference type="Proteomes" id="UP000807825"/>
    </source>
</evidence>
<evidence type="ECO:0000256" key="8">
    <source>
        <dbReference type="SAM" id="Phobius"/>
    </source>
</evidence>
<dbReference type="GO" id="GO:0005886">
    <property type="term" value="C:plasma membrane"/>
    <property type="evidence" value="ECO:0007669"/>
    <property type="project" value="UniProtKB-SubCell"/>
</dbReference>
<feature type="transmembrane region" description="Helical" evidence="8">
    <location>
        <begin position="170"/>
        <end position="189"/>
    </location>
</feature>
<feature type="transmembrane region" description="Helical" evidence="8">
    <location>
        <begin position="268"/>
        <end position="291"/>
    </location>
</feature>
<dbReference type="InterPro" id="IPR004680">
    <property type="entry name" value="Cit_transptr-like_dom"/>
</dbReference>
<keyword evidence="4" id="KW-1003">Cell membrane</keyword>
<dbReference type="InterPro" id="IPR051475">
    <property type="entry name" value="Diverse_Ion_Transporter"/>
</dbReference>
<organism evidence="10 11">
    <name type="scientific">Desulfomonile tiedjei</name>
    <dbReference type="NCBI Taxonomy" id="2358"/>
    <lineage>
        <taxon>Bacteria</taxon>
        <taxon>Pseudomonadati</taxon>
        <taxon>Thermodesulfobacteriota</taxon>
        <taxon>Desulfomonilia</taxon>
        <taxon>Desulfomonilales</taxon>
        <taxon>Desulfomonilaceae</taxon>
        <taxon>Desulfomonile</taxon>
    </lineage>
</organism>
<evidence type="ECO:0000256" key="3">
    <source>
        <dbReference type="ARBA" id="ARBA00022448"/>
    </source>
</evidence>
<keyword evidence="7 8" id="KW-0472">Membrane</keyword>
<feature type="transmembrane region" description="Helical" evidence="8">
    <location>
        <begin position="209"/>
        <end position="232"/>
    </location>
</feature>
<gene>
    <name evidence="10" type="ORF">HY912_22945</name>
</gene>
<feature type="transmembrane region" description="Helical" evidence="8">
    <location>
        <begin position="469"/>
        <end position="493"/>
    </location>
</feature>
<dbReference type="GO" id="GO:0015105">
    <property type="term" value="F:arsenite transmembrane transporter activity"/>
    <property type="evidence" value="ECO:0007669"/>
    <property type="project" value="InterPro"/>
</dbReference>
<evidence type="ECO:0000313" key="10">
    <source>
        <dbReference type="EMBL" id="MBI5252362.1"/>
    </source>
</evidence>
<accession>A0A9D6V6A3</accession>
<keyword evidence="6 8" id="KW-1133">Transmembrane helix</keyword>
<dbReference type="Pfam" id="PF03600">
    <property type="entry name" value="CitMHS"/>
    <property type="match status" value="1"/>
</dbReference>
<comment type="caution">
    <text evidence="10">The sequence shown here is derived from an EMBL/GenBank/DDBJ whole genome shotgun (WGS) entry which is preliminary data.</text>
</comment>
<evidence type="ECO:0000259" key="9">
    <source>
        <dbReference type="Pfam" id="PF03600"/>
    </source>
</evidence>
<evidence type="ECO:0000256" key="7">
    <source>
        <dbReference type="ARBA" id="ARBA00023136"/>
    </source>
</evidence>
<feature type="domain" description="Citrate transporter-like" evidence="9">
    <location>
        <begin position="158"/>
        <end position="522"/>
    </location>
</feature>
<reference evidence="10" key="1">
    <citation type="submission" date="2020-07" db="EMBL/GenBank/DDBJ databases">
        <title>Huge and variable diversity of episymbiotic CPR bacteria and DPANN archaea in groundwater ecosystems.</title>
        <authorList>
            <person name="He C.Y."/>
            <person name="Keren R."/>
            <person name="Whittaker M."/>
            <person name="Farag I.F."/>
            <person name="Doudna J."/>
            <person name="Cate J.H.D."/>
            <person name="Banfield J.F."/>
        </authorList>
    </citation>
    <scope>NUCLEOTIDE SEQUENCE</scope>
    <source>
        <strain evidence="10">NC_groundwater_1664_Pr3_B-0.1um_52_9</strain>
    </source>
</reference>
<feature type="transmembrane region" description="Helical" evidence="8">
    <location>
        <begin position="244"/>
        <end position="262"/>
    </location>
</feature>
<sequence length="579" mass="62401">MKRNSLVLILSIIAVLLAAGMCWGEKPSAPNAVLVIQGKVLDPSGNAIGDATIMPYLNGRPHITNGHGAGADKLATTGRNGLFSTEIPASAEAIKNGKWALKITRPSFKPSQLVPLKVFDEGADEKGTTRYVSSVTVPMQRFQGTAFWIALVIFILVYVLIAFEVLHRTLAAFLGAAVLLLITHTIGHFDESFNVLTYEQALHAVDWNVIFLLMGMMIIVGVLKVSGVFQWLAYKSFQVAKGNIFFLASALCVVTAVTSAFLDNVTTMLLLTPVTMEIAVVLGVSPFVFLLPEILASNFGGTATLIGDPPNIMIGSFAGITFNEFVINLTPVVIAVMVAQIIYNKFLYGSDYRKAKVEDVPKMIAFLKEKYKITDAKVLTLGGIVLLIVIGMFILHGVFHMEVSVAALFGAALIVLLTKADIVELLEKEIEWPSLVFFIMLFIVVGAAEHTGILQVIGDWILEVCQGKLWVAVLIILWVSGITSAIVDNIPYTATMLPITLFLTKTMPGAESGVLWWALALGACFGGNGTIIGASANVVTTGIAEKAGYKITFGQFVKEAAPITLISLVISSVFLLLRY</sequence>
<feature type="transmembrane region" description="Helical" evidence="8">
    <location>
        <begin position="145"/>
        <end position="163"/>
    </location>
</feature>
<evidence type="ECO:0000256" key="5">
    <source>
        <dbReference type="ARBA" id="ARBA00022692"/>
    </source>
</evidence>
<name>A0A9D6V6A3_9BACT</name>
<dbReference type="Proteomes" id="UP000807825">
    <property type="component" value="Unassembled WGS sequence"/>
</dbReference>
<dbReference type="PANTHER" id="PTHR43568">
    <property type="entry name" value="P PROTEIN"/>
    <property type="match status" value="1"/>
</dbReference>